<dbReference type="FunFam" id="3.10.50.40:FF:000006">
    <property type="entry name" value="Peptidyl-prolyl cis-trans isomerase"/>
    <property type="match status" value="1"/>
</dbReference>
<dbReference type="PANTHER" id="PTHR10516">
    <property type="entry name" value="PEPTIDYL-PROLYL CIS-TRANS ISOMERASE"/>
    <property type="match status" value="1"/>
</dbReference>
<dbReference type="Proteomes" id="UP000008983">
    <property type="component" value="Unassembled WGS sequence"/>
</dbReference>
<dbReference type="SUPFAM" id="SSF54534">
    <property type="entry name" value="FKBP-like"/>
    <property type="match status" value="1"/>
</dbReference>
<dbReference type="PANTHER" id="PTHR10516:SF443">
    <property type="entry name" value="FK506-BINDING PROTEIN 59-RELATED"/>
    <property type="match status" value="1"/>
</dbReference>
<dbReference type="eggNOG" id="KOG0544">
    <property type="taxonomic scope" value="Eukaryota"/>
</dbReference>
<dbReference type="PROSITE" id="PS50059">
    <property type="entry name" value="FKBP_PPIASE"/>
    <property type="match status" value="1"/>
</dbReference>
<dbReference type="Pfam" id="PF00254">
    <property type="entry name" value="FKBP_C"/>
    <property type="match status" value="1"/>
</dbReference>
<evidence type="ECO:0000256" key="6">
    <source>
        <dbReference type="SAM" id="SignalP"/>
    </source>
</evidence>
<comment type="catalytic activity">
    <reaction evidence="1 5">
        <text>[protein]-peptidylproline (omega=180) = [protein]-peptidylproline (omega=0)</text>
        <dbReference type="Rhea" id="RHEA:16237"/>
        <dbReference type="Rhea" id="RHEA-COMP:10747"/>
        <dbReference type="Rhea" id="RHEA-COMP:10748"/>
        <dbReference type="ChEBI" id="CHEBI:83833"/>
        <dbReference type="ChEBI" id="CHEBI:83834"/>
        <dbReference type="EC" id="5.2.1.8"/>
    </reaction>
</comment>
<dbReference type="EC" id="5.2.1.8" evidence="2 5"/>
<keyword evidence="4 5" id="KW-0413">Isomerase</keyword>
<evidence type="ECO:0000256" key="2">
    <source>
        <dbReference type="ARBA" id="ARBA00013194"/>
    </source>
</evidence>
<feature type="domain" description="PPIase FKBP-type" evidence="7">
    <location>
        <begin position="45"/>
        <end position="133"/>
    </location>
</feature>
<evidence type="ECO:0000313" key="8">
    <source>
        <dbReference type="EMBL" id="EGR29056.1"/>
    </source>
</evidence>
<evidence type="ECO:0000256" key="4">
    <source>
        <dbReference type="ARBA" id="ARBA00023235"/>
    </source>
</evidence>
<dbReference type="AlphaFoldDB" id="G0R0E7"/>
<dbReference type="InterPro" id="IPR046357">
    <property type="entry name" value="PPIase_dom_sf"/>
</dbReference>
<gene>
    <name evidence="8" type="ORF">IMG5_164010</name>
</gene>
<dbReference type="OMA" id="FTSMNNQ"/>
<reference evidence="8 9" key="1">
    <citation type="submission" date="2011-07" db="EMBL/GenBank/DDBJ databases">
        <authorList>
            <person name="Coyne R."/>
            <person name="Brami D."/>
            <person name="Johnson J."/>
            <person name="Hostetler J."/>
            <person name="Hannick L."/>
            <person name="Clark T."/>
            <person name="Cassidy-Hanley D."/>
            <person name="Inman J."/>
        </authorList>
    </citation>
    <scope>NUCLEOTIDE SEQUENCE [LARGE SCALE GENOMIC DNA]</scope>
    <source>
        <strain evidence="8 9">G5</strain>
    </source>
</reference>
<dbReference type="STRING" id="857967.G0R0E7"/>
<feature type="signal peptide" evidence="6">
    <location>
        <begin position="1"/>
        <end position="17"/>
    </location>
</feature>
<dbReference type="InterPro" id="IPR001179">
    <property type="entry name" value="PPIase_FKBP_dom"/>
</dbReference>
<evidence type="ECO:0000256" key="3">
    <source>
        <dbReference type="ARBA" id="ARBA00023110"/>
    </source>
</evidence>
<dbReference type="InParanoid" id="G0R0E7"/>
<evidence type="ECO:0000259" key="7">
    <source>
        <dbReference type="PROSITE" id="PS50059"/>
    </source>
</evidence>
<organism evidence="8 9">
    <name type="scientific">Ichthyophthirius multifiliis</name>
    <name type="common">White spot disease agent</name>
    <name type="synonym">Ich</name>
    <dbReference type="NCBI Taxonomy" id="5932"/>
    <lineage>
        <taxon>Eukaryota</taxon>
        <taxon>Sar</taxon>
        <taxon>Alveolata</taxon>
        <taxon>Ciliophora</taxon>
        <taxon>Intramacronucleata</taxon>
        <taxon>Oligohymenophorea</taxon>
        <taxon>Hymenostomatida</taxon>
        <taxon>Ophryoglenina</taxon>
        <taxon>Ichthyophthirius</taxon>
    </lineage>
</organism>
<dbReference type="RefSeq" id="XP_004030292.1">
    <property type="nucleotide sequence ID" value="XM_004030244.1"/>
</dbReference>
<proteinExistence type="predicted"/>
<evidence type="ECO:0000313" key="9">
    <source>
        <dbReference type="Proteomes" id="UP000008983"/>
    </source>
</evidence>
<dbReference type="Gene3D" id="3.10.50.40">
    <property type="match status" value="1"/>
</dbReference>
<keyword evidence="6" id="KW-0732">Signal</keyword>
<dbReference type="InterPro" id="IPR050689">
    <property type="entry name" value="FKBP-type_PPIase"/>
</dbReference>
<accession>G0R0E7</accession>
<evidence type="ECO:0000256" key="5">
    <source>
        <dbReference type="PROSITE-ProRule" id="PRU00277"/>
    </source>
</evidence>
<dbReference type="GO" id="GO:0003755">
    <property type="term" value="F:peptidyl-prolyl cis-trans isomerase activity"/>
    <property type="evidence" value="ECO:0007669"/>
    <property type="project" value="UniProtKB-KW"/>
</dbReference>
<dbReference type="GeneID" id="14905153"/>
<keyword evidence="3 5" id="KW-0697">Rotamase</keyword>
<feature type="chain" id="PRO_5003408336" description="peptidylprolyl isomerase" evidence="6">
    <location>
        <begin position="18"/>
        <end position="140"/>
    </location>
</feature>
<name>G0R0E7_ICHMU</name>
<evidence type="ECO:0000256" key="1">
    <source>
        <dbReference type="ARBA" id="ARBA00000971"/>
    </source>
</evidence>
<keyword evidence="9" id="KW-1185">Reference proteome</keyword>
<dbReference type="EMBL" id="GL984190">
    <property type="protein sequence ID" value="EGR29056.1"/>
    <property type="molecule type" value="Genomic_DNA"/>
</dbReference>
<dbReference type="OrthoDB" id="1902587at2759"/>
<sequence>MKYIILVILILATIAFSLKKDAPELKKYKIEVLKSGTYSHYPKKGDQVIVNYVGTLLDGKKFDSSRDRNQPFVFNVGQGRVIQCWDEVVSNLTIGDHVSVTCPSQTAYGSRGAGQIIGPNADLIFDIEMISFESNSQSEL</sequence>
<protein>
    <recommendedName>
        <fullName evidence="2 5">peptidylprolyl isomerase</fullName>
        <ecNumber evidence="2 5">5.2.1.8</ecNumber>
    </recommendedName>
</protein>
<dbReference type="GO" id="GO:0005737">
    <property type="term" value="C:cytoplasm"/>
    <property type="evidence" value="ECO:0007669"/>
    <property type="project" value="TreeGrafter"/>
</dbReference>